<protein>
    <submittedName>
        <fullName evidence="1">Spermidine/putrescine transport system substrate-binding protein</fullName>
    </submittedName>
</protein>
<gene>
    <name evidence="1" type="ORF">SAMN04488557_2076</name>
</gene>
<dbReference type="OrthoDB" id="181600at2"/>
<keyword evidence="2" id="KW-1185">Reference proteome</keyword>
<dbReference type="Proteomes" id="UP000199423">
    <property type="component" value="Unassembled WGS sequence"/>
</dbReference>
<accession>A0A1I7NGA5</accession>
<dbReference type="AlphaFoldDB" id="A0A1I7NGA5"/>
<dbReference type="EMBL" id="FPCH01000002">
    <property type="protein sequence ID" value="SFV33685.1"/>
    <property type="molecule type" value="Genomic_DNA"/>
</dbReference>
<dbReference type="STRING" id="51670.SAMN04488557_2076"/>
<organism evidence="1 2">
    <name type="scientific">Hyphomicrobium facile</name>
    <dbReference type="NCBI Taxonomy" id="51670"/>
    <lineage>
        <taxon>Bacteria</taxon>
        <taxon>Pseudomonadati</taxon>
        <taxon>Pseudomonadota</taxon>
        <taxon>Alphaproteobacteria</taxon>
        <taxon>Hyphomicrobiales</taxon>
        <taxon>Hyphomicrobiaceae</taxon>
        <taxon>Hyphomicrobium</taxon>
    </lineage>
</organism>
<proteinExistence type="predicted"/>
<dbReference type="Gene3D" id="3.40.190.10">
    <property type="entry name" value="Periplasmic binding protein-like II"/>
    <property type="match status" value="2"/>
</dbReference>
<name>A0A1I7NGA5_9HYPH</name>
<evidence type="ECO:0000313" key="2">
    <source>
        <dbReference type="Proteomes" id="UP000199423"/>
    </source>
</evidence>
<evidence type="ECO:0000313" key="1">
    <source>
        <dbReference type="EMBL" id="SFV33685.1"/>
    </source>
</evidence>
<sequence length="357" mass="38979">MEAAVKRETRSDTNLRCLGWEGYAAGDLPSAFLRASGFRVTGEDHLSDDAASRRILDERGRWDVININTPFVRDVLHPAGAIRPLNSSFSERVSNLRTPFSRFEAAVRDPDYQLIGLPQRCGPFNLVVNQNGLSVATARDEGFRLAMESSLKGRFGILAYEDFNVMHIAIAAGLNPFVTMDDEAESTFRRTAATIFQSARLITGDHHRMNAALVSREIDFYISGGIYTASPARLAGHLEVRAVTPSSGPIEGKGAVAFVEVNGHLKDGRAPLAVVETFLGFLLSEQGAKAASLAAGACNPVVQMGDPSVRDLFTRDQLKAMQWDDLEEDLSYCADYAIIPDYAKRLEIVRSLAPIAS</sequence>
<dbReference type="SUPFAM" id="SSF53850">
    <property type="entry name" value="Periplasmic binding protein-like II"/>
    <property type="match status" value="1"/>
</dbReference>
<dbReference type="RefSeq" id="WP_092867611.1">
    <property type="nucleotide sequence ID" value="NZ_FPCH01000002.1"/>
</dbReference>
<reference evidence="2" key="1">
    <citation type="submission" date="2016-10" db="EMBL/GenBank/DDBJ databases">
        <authorList>
            <person name="Varghese N."/>
            <person name="Submissions S."/>
        </authorList>
    </citation>
    <scope>NUCLEOTIDE SEQUENCE [LARGE SCALE GENOMIC DNA]</scope>
    <source>
        <strain evidence="2">DSM 1565</strain>
    </source>
</reference>